<evidence type="ECO:0000256" key="6">
    <source>
        <dbReference type="ARBA" id="ARBA00022741"/>
    </source>
</evidence>
<dbReference type="Gene3D" id="3.30.980.40">
    <property type="match status" value="1"/>
</dbReference>
<feature type="transmembrane region" description="Helical" evidence="17">
    <location>
        <begin position="142"/>
        <end position="165"/>
    </location>
</feature>
<evidence type="ECO:0000256" key="7">
    <source>
        <dbReference type="ARBA" id="ARBA00022829"/>
    </source>
</evidence>
<evidence type="ECO:0000256" key="13">
    <source>
        <dbReference type="ARBA" id="ARBA00024986"/>
    </source>
</evidence>
<dbReference type="Pfam" id="PF13491">
    <property type="entry name" value="FtsK_4TM"/>
    <property type="match status" value="1"/>
</dbReference>
<keyword evidence="8 15" id="KW-0067">ATP-binding</keyword>
<dbReference type="OrthoDB" id="9807790at2"/>
<evidence type="ECO:0000256" key="17">
    <source>
        <dbReference type="SAM" id="Phobius"/>
    </source>
</evidence>
<evidence type="ECO:0000256" key="11">
    <source>
        <dbReference type="ARBA" id="ARBA00023136"/>
    </source>
</evidence>
<evidence type="ECO:0000256" key="16">
    <source>
        <dbReference type="SAM" id="MobiDB-lite"/>
    </source>
</evidence>
<dbReference type="InterPro" id="IPR036390">
    <property type="entry name" value="WH_DNA-bd_sf"/>
</dbReference>
<sequence length="842" mass="92147">MQAKKLQKKKKYKRVESGFSRYRNEIFGLILFAFGVLALFSFLFSESMGVFGKAITSMLLGFLGVPAFLIPVVLIVYGVAMIFKKDSHTFKLRVIYLGVLILLVSCFWQVAEFKYDDYAGRAFYTSLVDFYRQGTQINGGGLLGGLVTLPFLMTFQILGTIIILTTISIIDIILLTNISMAAFLSNVSAFLSRKFRAANDARKSRKAERIKERQAEAEGDEDVLREEKVSEVEKRKIINFKIERESRANRVPKKLGSSAEDEAAAARNSDTLEMSAEEEAFTVSLTGFNDDIAEDMVVADIKGMGISPEGPGVEATDPDSEEGVKEGNTPSANAGPAGNEDLVIPQIEQQPRPLIYNYPSLDLLDESRDDATNVKALKNSALEGAKKLEDTLKSFGVEARVINISRGPAVTRYEIQPSPGVKVSKIVNLSDDIALNLAAAGVRIEAPIPGKAAVGIEVPNKEMSSVLLKDILESKEFTNHSSKLAFSVGKDISGETVVADIGKMPHLLVAGATGSGKSVCINSLIMSILFKASPEEVKLLMVDPKVVELGIYNGIPHLLIPVVTDPKKAAGALNWAVQEMVNRYKLFADKGVRDLKGYNAMLKANDEPGALPHIVIIVDELADLMMVAPNDVEDAICRLAQMARAAGMHLVIATQRPSVDVITGVIKANIPSRISFAVSSQVDSRTILDMGGAEKLLGRGDMLFYPVGEPKPLRVKGSFVSDSEVEKVVEYIKTQGYTNYDENIIERINDQSSGNDDNSGDNDELLNQAIDMVVEAGQASVSLVQRKFKVGYSRAARIIDQMEARNIVGRFEGSKPRQVLISKQQWMELQMNEKDRQSAKQQ</sequence>
<dbReference type="GO" id="GO:0007059">
    <property type="term" value="P:chromosome segregation"/>
    <property type="evidence" value="ECO:0007669"/>
    <property type="project" value="UniProtKB-KW"/>
</dbReference>
<dbReference type="SUPFAM" id="SSF46785">
    <property type="entry name" value="Winged helix' DNA-binding domain"/>
    <property type="match status" value="1"/>
</dbReference>
<dbReference type="SMART" id="SM00843">
    <property type="entry name" value="Ftsk_gamma"/>
    <property type="match status" value="1"/>
</dbReference>
<evidence type="ECO:0000313" key="20">
    <source>
        <dbReference type="Proteomes" id="UP000191554"/>
    </source>
</evidence>
<name>A0A1V4SH72_RUMHU</name>
<keyword evidence="11 17" id="KW-0472">Membrane</keyword>
<evidence type="ECO:0000256" key="14">
    <source>
        <dbReference type="ARBA" id="ARBA00025923"/>
    </source>
</evidence>
<dbReference type="GO" id="GO:0005886">
    <property type="term" value="C:plasma membrane"/>
    <property type="evidence" value="ECO:0007669"/>
    <property type="project" value="UniProtKB-SubCell"/>
</dbReference>
<dbReference type="Pfam" id="PF09397">
    <property type="entry name" value="FtsK_gamma"/>
    <property type="match status" value="1"/>
</dbReference>
<feature type="binding site" evidence="15">
    <location>
        <begin position="511"/>
        <end position="518"/>
    </location>
    <ligand>
        <name>ATP</name>
        <dbReference type="ChEBI" id="CHEBI:30616"/>
    </ligand>
</feature>
<evidence type="ECO:0000256" key="10">
    <source>
        <dbReference type="ARBA" id="ARBA00023125"/>
    </source>
</evidence>
<dbReference type="InterPro" id="IPR003593">
    <property type="entry name" value="AAA+_ATPase"/>
</dbReference>
<keyword evidence="5 17" id="KW-0812">Transmembrane</keyword>
<evidence type="ECO:0000256" key="5">
    <source>
        <dbReference type="ARBA" id="ARBA00022692"/>
    </source>
</evidence>
<dbReference type="Proteomes" id="UP000191554">
    <property type="component" value="Unassembled WGS sequence"/>
</dbReference>
<keyword evidence="4" id="KW-0132">Cell division</keyword>
<dbReference type="PROSITE" id="PS50901">
    <property type="entry name" value="FTSK"/>
    <property type="match status" value="1"/>
</dbReference>
<dbReference type="GO" id="GO:0003677">
    <property type="term" value="F:DNA binding"/>
    <property type="evidence" value="ECO:0007669"/>
    <property type="project" value="UniProtKB-KW"/>
</dbReference>
<dbReference type="Gene3D" id="3.40.50.300">
    <property type="entry name" value="P-loop containing nucleotide triphosphate hydrolases"/>
    <property type="match status" value="1"/>
</dbReference>
<keyword evidence="10" id="KW-0238">DNA-binding</keyword>
<dbReference type="GO" id="GO:0051301">
    <property type="term" value="P:cell division"/>
    <property type="evidence" value="ECO:0007669"/>
    <property type="project" value="UniProtKB-KW"/>
</dbReference>
<evidence type="ECO:0000256" key="9">
    <source>
        <dbReference type="ARBA" id="ARBA00022989"/>
    </source>
</evidence>
<dbReference type="InterPro" id="IPR050206">
    <property type="entry name" value="FtsK/SpoIIIE/SftA"/>
</dbReference>
<dbReference type="PANTHER" id="PTHR22683:SF41">
    <property type="entry name" value="DNA TRANSLOCASE FTSK"/>
    <property type="match status" value="1"/>
</dbReference>
<dbReference type="InterPro" id="IPR002543">
    <property type="entry name" value="FtsK_dom"/>
</dbReference>
<comment type="function">
    <text evidence="13">Essential cell division protein that coordinates cell division and chromosome segregation. The N-terminus is involved in assembly of the cell-division machinery. The C-terminus functions as a DNA motor that moves dsDNA in an ATP-dependent manner towards the dif recombination site, which is located within the replication terminus region. Required for activation of the Xer recombinase, allowing activation of chromosome unlinking by recombination.</text>
</comment>
<comment type="caution">
    <text evidence="19">The sequence shown here is derived from an EMBL/GenBank/DDBJ whole genome shotgun (WGS) entry which is preliminary data.</text>
</comment>
<dbReference type="InterPro" id="IPR041027">
    <property type="entry name" value="FtsK_alpha"/>
</dbReference>
<feature type="domain" description="FtsK" evidence="18">
    <location>
        <begin position="494"/>
        <end position="685"/>
    </location>
</feature>
<dbReference type="SMART" id="SM00382">
    <property type="entry name" value="AAA"/>
    <property type="match status" value="1"/>
</dbReference>
<keyword evidence="12" id="KW-0131">Cell cycle</keyword>
<dbReference type="SUPFAM" id="SSF52540">
    <property type="entry name" value="P-loop containing nucleoside triphosphate hydrolases"/>
    <property type="match status" value="1"/>
</dbReference>
<feature type="transmembrane region" description="Helical" evidence="17">
    <location>
        <begin position="172"/>
        <end position="191"/>
    </location>
</feature>
<evidence type="ECO:0000256" key="4">
    <source>
        <dbReference type="ARBA" id="ARBA00022618"/>
    </source>
</evidence>
<gene>
    <name evidence="19" type="primary">spoIIIE</name>
    <name evidence="19" type="ORF">CLHUN_27870</name>
</gene>
<keyword evidence="9 17" id="KW-1133">Transmembrane helix</keyword>
<evidence type="ECO:0000256" key="12">
    <source>
        <dbReference type="ARBA" id="ARBA00023306"/>
    </source>
</evidence>
<keyword evidence="6 15" id="KW-0547">Nucleotide-binding</keyword>
<feature type="transmembrane region" description="Helical" evidence="17">
    <location>
        <begin position="94"/>
        <end position="111"/>
    </location>
</feature>
<dbReference type="CDD" id="cd01127">
    <property type="entry name" value="TrwB_TraG_TraD_VirD4"/>
    <property type="match status" value="1"/>
</dbReference>
<keyword evidence="20" id="KW-1185">Reference proteome</keyword>
<evidence type="ECO:0000313" key="19">
    <source>
        <dbReference type="EMBL" id="OPX43239.1"/>
    </source>
</evidence>
<comment type="similarity">
    <text evidence="2">Belongs to the FtsK/SpoIIIE/SftA family.</text>
</comment>
<evidence type="ECO:0000256" key="8">
    <source>
        <dbReference type="ARBA" id="ARBA00022840"/>
    </source>
</evidence>
<protein>
    <submittedName>
        <fullName evidence="19">DNA translocase SpoIIIE</fullName>
    </submittedName>
</protein>
<dbReference type="Pfam" id="PF17854">
    <property type="entry name" value="FtsK_alpha"/>
    <property type="match status" value="1"/>
</dbReference>
<dbReference type="InterPro" id="IPR036388">
    <property type="entry name" value="WH-like_DNA-bd_sf"/>
</dbReference>
<evidence type="ECO:0000256" key="3">
    <source>
        <dbReference type="ARBA" id="ARBA00022475"/>
    </source>
</evidence>
<accession>A0A1V4SH72</accession>
<dbReference type="Gene3D" id="1.10.10.10">
    <property type="entry name" value="Winged helix-like DNA-binding domain superfamily/Winged helix DNA-binding domain"/>
    <property type="match status" value="1"/>
</dbReference>
<organism evidence="19 20">
    <name type="scientific">Ruminiclostridium hungatei</name>
    <name type="common">Clostridium hungatei</name>
    <dbReference type="NCBI Taxonomy" id="48256"/>
    <lineage>
        <taxon>Bacteria</taxon>
        <taxon>Bacillati</taxon>
        <taxon>Bacillota</taxon>
        <taxon>Clostridia</taxon>
        <taxon>Eubacteriales</taxon>
        <taxon>Oscillospiraceae</taxon>
        <taxon>Ruminiclostridium</taxon>
    </lineage>
</organism>
<feature type="region of interest" description="Disordered" evidence="16">
    <location>
        <begin position="304"/>
        <end position="339"/>
    </location>
</feature>
<keyword evidence="7" id="KW-0159">Chromosome partition</keyword>
<dbReference type="Pfam" id="PF01580">
    <property type="entry name" value="FtsK_SpoIIIE"/>
    <property type="match status" value="1"/>
</dbReference>
<reference evidence="19 20" key="1">
    <citation type="submission" date="2017-03" db="EMBL/GenBank/DDBJ databases">
        <title>Genome sequence of Clostridium hungatei DSM 14427.</title>
        <authorList>
            <person name="Poehlein A."/>
            <person name="Daniel R."/>
        </authorList>
    </citation>
    <scope>NUCLEOTIDE SEQUENCE [LARGE SCALE GENOMIC DNA]</scope>
    <source>
        <strain evidence="19 20">DSM 14427</strain>
    </source>
</reference>
<comment type="subunit">
    <text evidence="14">Homohexamer. Forms a ring that surrounds DNA.</text>
</comment>
<feature type="transmembrane region" description="Helical" evidence="17">
    <location>
        <begin position="26"/>
        <end position="45"/>
    </location>
</feature>
<comment type="subcellular location">
    <subcellularLocation>
        <location evidence="1">Cell membrane</location>
        <topology evidence="1">Multi-pass membrane protein</topology>
    </subcellularLocation>
</comment>
<dbReference type="InterPro" id="IPR025199">
    <property type="entry name" value="FtsK_4TM"/>
</dbReference>
<dbReference type="RefSeq" id="WP_080065241.1">
    <property type="nucleotide sequence ID" value="NZ_MZGX01000019.1"/>
</dbReference>
<keyword evidence="3" id="KW-1003">Cell membrane</keyword>
<evidence type="ECO:0000256" key="2">
    <source>
        <dbReference type="ARBA" id="ARBA00006474"/>
    </source>
</evidence>
<dbReference type="AlphaFoldDB" id="A0A1V4SH72"/>
<dbReference type="EMBL" id="MZGX01000019">
    <property type="protein sequence ID" value="OPX43239.1"/>
    <property type="molecule type" value="Genomic_DNA"/>
</dbReference>
<evidence type="ECO:0000256" key="1">
    <source>
        <dbReference type="ARBA" id="ARBA00004651"/>
    </source>
</evidence>
<dbReference type="PANTHER" id="PTHR22683">
    <property type="entry name" value="SPORULATION PROTEIN RELATED"/>
    <property type="match status" value="1"/>
</dbReference>
<dbReference type="GO" id="GO:0005524">
    <property type="term" value="F:ATP binding"/>
    <property type="evidence" value="ECO:0007669"/>
    <property type="project" value="UniProtKB-UniRule"/>
</dbReference>
<proteinExistence type="inferred from homology"/>
<evidence type="ECO:0000259" key="18">
    <source>
        <dbReference type="PROSITE" id="PS50901"/>
    </source>
</evidence>
<dbReference type="InterPro" id="IPR027417">
    <property type="entry name" value="P-loop_NTPase"/>
</dbReference>
<feature type="region of interest" description="Disordered" evidence="16">
    <location>
        <begin position="249"/>
        <end position="272"/>
    </location>
</feature>
<dbReference type="InterPro" id="IPR018541">
    <property type="entry name" value="Ftsk_gamma"/>
</dbReference>
<evidence type="ECO:0000256" key="15">
    <source>
        <dbReference type="PROSITE-ProRule" id="PRU00289"/>
    </source>
</evidence>
<feature type="transmembrane region" description="Helical" evidence="17">
    <location>
        <begin position="57"/>
        <end position="82"/>
    </location>
</feature>
<dbReference type="STRING" id="48256.CLHUN_27870"/>